<gene>
    <name evidence="2" type="primary">BnaC08g10560D</name>
    <name evidence="2" type="ORF">GSBRNA2T00075011001</name>
</gene>
<name>A0A078CLS1_BRANA</name>
<keyword evidence="3" id="KW-1185">Reference proteome</keyword>
<reference evidence="2 3" key="1">
    <citation type="journal article" date="2014" name="Science">
        <title>Plant genetics. Early allopolyploid evolution in the post-Neolithic Brassica napus oilseed genome.</title>
        <authorList>
            <person name="Chalhoub B."/>
            <person name="Denoeud F."/>
            <person name="Liu S."/>
            <person name="Parkin I.A."/>
            <person name="Tang H."/>
            <person name="Wang X."/>
            <person name="Chiquet J."/>
            <person name="Belcram H."/>
            <person name="Tong C."/>
            <person name="Samans B."/>
            <person name="Correa M."/>
            <person name="Da Silva C."/>
            <person name="Just J."/>
            <person name="Falentin C."/>
            <person name="Koh C.S."/>
            <person name="Le Clainche I."/>
            <person name="Bernard M."/>
            <person name="Bento P."/>
            <person name="Noel B."/>
            <person name="Labadie K."/>
            <person name="Alberti A."/>
            <person name="Charles M."/>
            <person name="Arnaud D."/>
            <person name="Guo H."/>
            <person name="Daviaud C."/>
            <person name="Alamery S."/>
            <person name="Jabbari K."/>
            <person name="Zhao M."/>
            <person name="Edger P.P."/>
            <person name="Chelaifa H."/>
            <person name="Tack D."/>
            <person name="Lassalle G."/>
            <person name="Mestiri I."/>
            <person name="Schnel N."/>
            <person name="Le Paslier M.C."/>
            <person name="Fan G."/>
            <person name="Renault V."/>
            <person name="Bayer P.E."/>
            <person name="Golicz A.A."/>
            <person name="Manoli S."/>
            <person name="Lee T.H."/>
            <person name="Thi V.H."/>
            <person name="Chalabi S."/>
            <person name="Hu Q."/>
            <person name="Fan C."/>
            <person name="Tollenaere R."/>
            <person name="Lu Y."/>
            <person name="Battail C."/>
            <person name="Shen J."/>
            <person name="Sidebottom C.H."/>
            <person name="Wang X."/>
            <person name="Canaguier A."/>
            <person name="Chauveau A."/>
            <person name="Berard A."/>
            <person name="Deniot G."/>
            <person name="Guan M."/>
            <person name="Liu Z."/>
            <person name="Sun F."/>
            <person name="Lim Y.P."/>
            <person name="Lyons E."/>
            <person name="Town C.D."/>
            <person name="Bancroft I."/>
            <person name="Wang X."/>
            <person name="Meng J."/>
            <person name="Ma J."/>
            <person name="Pires J.C."/>
            <person name="King G.J."/>
            <person name="Brunel D."/>
            <person name="Delourme R."/>
            <person name="Renard M."/>
            <person name="Aury J.M."/>
            <person name="Adams K.L."/>
            <person name="Batley J."/>
            <person name="Snowdon R.J."/>
            <person name="Tost J."/>
            <person name="Edwards D."/>
            <person name="Zhou Y."/>
            <person name="Hua W."/>
            <person name="Sharpe A.G."/>
            <person name="Paterson A.H."/>
            <person name="Guan C."/>
            <person name="Wincker P."/>
        </authorList>
    </citation>
    <scope>NUCLEOTIDE SEQUENCE [LARGE SCALE GENOMIC DNA]</scope>
    <source>
        <strain evidence="3">cv. Darmor-bzh</strain>
    </source>
</reference>
<protein>
    <submittedName>
        <fullName evidence="2">BnaC08g10560D protein</fullName>
    </submittedName>
</protein>
<dbReference type="Proteomes" id="UP000028999">
    <property type="component" value="Unassembled WGS sequence"/>
</dbReference>
<organism evidence="2 3">
    <name type="scientific">Brassica napus</name>
    <name type="common">Rape</name>
    <dbReference type="NCBI Taxonomy" id="3708"/>
    <lineage>
        <taxon>Eukaryota</taxon>
        <taxon>Viridiplantae</taxon>
        <taxon>Streptophyta</taxon>
        <taxon>Embryophyta</taxon>
        <taxon>Tracheophyta</taxon>
        <taxon>Spermatophyta</taxon>
        <taxon>Magnoliopsida</taxon>
        <taxon>eudicotyledons</taxon>
        <taxon>Gunneridae</taxon>
        <taxon>Pentapetalae</taxon>
        <taxon>rosids</taxon>
        <taxon>malvids</taxon>
        <taxon>Brassicales</taxon>
        <taxon>Brassicaceae</taxon>
        <taxon>Brassiceae</taxon>
        <taxon>Brassica</taxon>
    </lineage>
</organism>
<dbReference type="Gramene" id="CDX77865">
    <property type="protein sequence ID" value="CDX77865"/>
    <property type="gene ID" value="GSBRNA2T00129049001"/>
</dbReference>
<dbReference type="EMBL" id="LK032528">
    <property type="protein sequence ID" value="CDY42547.1"/>
    <property type="molecule type" value="Genomic_DNA"/>
</dbReference>
<feature type="region of interest" description="Disordered" evidence="1">
    <location>
        <begin position="1"/>
        <end position="21"/>
    </location>
</feature>
<dbReference type="AlphaFoldDB" id="A0A078CLS1"/>
<dbReference type="PaxDb" id="3708-A0A078CLS1"/>
<evidence type="ECO:0000313" key="3">
    <source>
        <dbReference type="Proteomes" id="UP000028999"/>
    </source>
</evidence>
<proteinExistence type="predicted"/>
<sequence length="21" mass="2419">MSSTRFPSETVLTSEPKTFSW</sequence>
<accession>A0A078CLS1</accession>
<evidence type="ECO:0000313" key="2">
    <source>
        <dbReference type="EMBL" id="CDY42547.1"/>
    </source>
</evidence>
<evidence type="ECO:0000256" key="1">
    <source>
        <dbReference type="SAM" id="MobiDB-lite"/>
    </source>
</evidence>
<dbReference type="Gramene" id="CDY42547">
    <property type="protein sequence ID" value="CDY42547"/>
    <property type="gene ID" value="GSBRNA2T00075011001"/>
</dbReference>